<keyword evidence="2" id="KW-1185">Reference proteome</keyword>
<evidence type="ECO:0000313" key="1">
    <source>
        <dbReference type="EMBL" id="MCO5723906.1"/>
    </source>
</evidence>
<organism evidence="1 2">
    <name type="scientific">Robiginitalea marina</name>
    <dbReference type="NCBI Taxonomy" id="2954105"/>
    <lineage>
        <taxon>Bacteria</taxon>
        <taxon>Pseudomonadati</taxon>
        <taxon>Bacteroidota</taxon>
        <taxon>Flavobacteriia</taxon>
        <taxon>Flavobacteriales</taxon>
        <taxon>Flavobacteriaceae</taxon>
        <taxon>Robiginitalea</taxon>
    </lineage>
</organism>
<sequence>MENILLKKLNYKGQEEILAVNYPDSFSRELEQMQAHARILRSLDETGATIAFAIAFGKTPEEVEGLTKGIGPKLGEDAVFWFCYPKQSSKKYSCDFNRDTGWQVMAEFDLEPVRQVAIDEDWSALRFRQVDQIKKITRREGYALTQKAKDRTTGKKP</sequence>
<evidence type="ECO:0000313" key="2">
    <source>
        <dbReference type="Proteomes" id="UP001206312"/>
    </source>
</evidence>
<evidence type="ECO:0008006" key="3">
    <source>
        <dbReference type="Google" id="ProtNLM"/>
    </source>
</evidence>
<comment type="caution">
    <text evidence="1">The sequence shown here is derived from an EMBL/GenBank/DDBJ whole genome shotgun (WGS) entry which is preliminary data.</text>
</comment>
<name>A0ABT1AV70_9FLAO</name>
<gene>
    <name evidence="1" type="ORF">NG653_03495</name>
</gene>
<accession>A0ABT1AV70</accession>
<proteinExistence type="predicted"/>
<protein>
    <recommendedName>
        <fullName evidence="3">DUF3052 domain-containing protein</fullName>
    </recommendedName>
</protein>
<dbReference type="RefSeq" id="WP_252740280.1">
    <property type="nucleotide sequence ID" value="NZ_JAMXIB010000002.1"/>
</dbReference>
<dbReference type="Proteomes" id="UP001206312">
    <property type="component" value="Unassembled WGS sequence"/>
</dbReference>
<reference evidence="1 2" key="1">
    <citation type="submission" date="2022-06" db="EMBL/GenBank/DDBJ databases">
        <authorList>
            <person name="Xuan X."/>
        </authorList>
    </citation>
    <scope>NUCLEOTIDE SEQUENCE [LARGE SCALE GENOMIC DNA]</scope>
    <source>
        <strain evidence="1 2">2V75</strain>
    </source>
</reference>
<dbReference type="EMBL" id="JAMXIB010000002">
    <property type="protein sequence ID" value="MCO5723906.1"/>
    <property type="molecule type" value="Genomic_DNA"/>
</dbReference>